<feature type="coiled-coil region" evidence="1">
    <location>
        <begin position="359"/>
        <end position="493"/>
    </location>
</feature>
<feature type="coiled-coil region" evidence="1">
    <location>
        <begin position="10"/>
        <end position="301"/>
    </location>
</feature>
<reference evidence="3 4" key="1">
    <citation type="journal article" date="2007" name="Science">
        <title>Genomic minimalism in the early diverging intestinal parasite Giardia lamblia.</title>
        <authorList>
            <person name="Morrison H.G."/>
            <person name="McArthur A.G."/>
            <person name="Gillin F.D."/>
            <person name="Aley S.B."/>
            <person name="Adam R.D."/>
            <person name="Olsen G.J."/>
            <person name="Best A.A."/>
            <person name="Cande W.Z."/>
            <person name="Chen F."/>
            <person name="Cipriano M.J."/>
            <person name="Davids B.J."/>
            <person name="Dawson S.C."/>
            <person name="Elmendorf H.G."/>
            <person name="Hehl A.B."/>
            <person name="Holder M.E."/>
            <person name="Huse S.M."/>
            <person name="Kim U.U."/>
            <person name="Lasek-Nesselquist E."/>
            <person name="Manning G."/>
            <person name="Nigam A."/>
            <person name="Nixon J.E."/>
            <person name="Palm D."/>
            <person name="Passamaneck N.E."/>
            <person name="Prabhu A."/>
            <person name="Reich C.I."/>
            <person name="Reiner D.S."/>
            <person name="Samuelson J."/>
            <person name="Svard S.G."/>
            <person name="Sogin M.L."/>
        </authorList>
    </citation>
    <scope>NUCLEOTIDE SEQUENCE [LARGE SCALE GENOMIC DNA]</scope>
    <source>
        <strain evidence="3 4">WB C6</strain>
    </source>
</reference>
<dbReference type="KEGG" id="gla:GL50803_007829"/>
<evidence type="ECO:0000313" key="3">
    <source>
        <dbReference type="EMBL" id="KAE8301546.1"/>
    </source>
</evidence>
<keyword evidence="4" id="KW-1185">Reference proteome</keyword>
<evidence type="ECO:0000313" key="4">
    <source>
        <dbReference type="Proteomes" id="UP000001548"/>
    </source>
</evidence>
<feature type="region of interest" description="Disordered" evidence="2">
    <location>
        <begin position="562"/>
        <end position="594"/>
    </location>
</feature>
<organism evidence="3 4">
    <name type="scientific">Giardia intestinalis (strain ATCC 50803 / WB clone C6)</name>
    <name type="common">Giardia lamblia</name>
    <dbReference type="NCBI Taxonomy" id="184922"/>
    <lineage>
        <taxon>Eukaryota</taxon>
        <taxon>Metamonada</taxon>
        <taxon>Diplomonadida</taxon>
        <taxon>Hexamitidae</taxon>
        <taxon>Giardiinae</taxon>
        <taxon>Giardia</taxon>
    </lineage>
</organism>
<feature type="coiled-coil region" evidence="1">
    <location>
        <begin position="518"/>
        <end position="545"/>
    </location>
</feature>
<dbReference type="EMBL" id="AACB03000005">
    <property type="protein sequence ID" value="KAE8301546.1"/>
    <property type="molecule type" value="Genomic_DNA"/>
</dbReference>
<dbReference type="HOGENOM" id="CLU_423621_0_0_1"/>
<dbReference type="STRING" id="184922.A8BK23"/>
<comment type="caution">
    <text evidence="3">The sequence shown here is derived from an EMBL/GenBank/DDBJ whole genome shotgun (WGS) entry which is preliminary data.</text>
</comment>
<dbReference type="OMA" id="ACQHNDQ"/>
<dbReference type="GeneID" id="5699346"/>
<protein>
    <submittedName>
        <fullName evidence="3">Coiled-coil protein</fullName>
    </submittedName>
</protein>
<dbReference type="RefSeq" id="XP_001706450.1">
    <property type="nucleotide sequence ID" value="XM_001706398.1"/>
</dbReference>
<gene>
    <name evidence="3" type="ORF">GL50803_007829</name>
</gene>
<dbReference type="AlphaFoldDB" id="A8BK23"/>
<keyword evidence="1" id="KW-0175">Coiled coil</keyword>
<name>A8BK23_GIAIC</name>
<evidence type="ECO:0000256" key="1">
    <source>
        <dbReference type="SAM" id="Coils"/>
    </source>
</evidence>
<accession>A8BK23</accession>
<sequence length="647" mass="73907">MDQGLLLNLARDIEAQLNAERQANKKLTDDFNYNYALLLERDKTIDILEAELNTLSNDLKKEKERAGTAINQLAILDQKLLHYDITVTENKSLKTELHKARLEIADLSQKLSDTTIQLQAIRTQESEATKKATANQIIIERYEMQHKMMEEKAENAAKESRDSKEEAEKARLDALSLHETLVKLQQEVASLQIERDSLRKELENAQSLSAERQRTTKSDMQHKITTLQRELQLKEEDLERSVAKYKHDVEELRLKLCNTKESARADLEKAEELRKKAEKKVDELSRASVEYKAKIEELLGDISVLKSAIIAEKRRTASLQSELQAQQTDVEGSLRKRALDAEKELQIVKDDLAAKVVEISNLNATLSKLTIALQIADQEATRLKGLNADLERAKPNPLLDDAKAASLQRYEDVIKDMKEQMRRAAECSRTLELENNSYKAKLEEISLKLEELQQDHDRVLEKNKRITADKETIALLQTKLAEIEVENDRLKKKIALMLDGESVEPDSIELLRKMQVHMKLAANMIATLKEQNQSLNLKNNILNERLKKYTCLDFKEKLVAETKEATPSSPRASHASFKGSPTRLDKNSKHSPRRMQRLFEEDATGRVNMDRLSDLPSNISVLESLSEMSVKLQDILRDAYRDTETGL</sequence>
<dbReference type="Proteomes" id="UP000001548">
    <property type="component" value="Unassembled WGS sequence"/>
</dbReference>
<dbReference type="VEuPathDB" id="GiardiaDB:GL50803_7829"/>
<proteinExistence type="predicted"/>
<evidence type="ECO:0000256" key="2">
    <source>
        <dbReference type="SAM" id="MobiDB-lite"/>
    </source>
</evidence>